<dbReference type="EMBL" id="BAABJX010000030">
    <property type="protein sequence ID" value="GAA4834607.1"/>
    <property type="molecule type" value="Genomic_DNA"/>
</dbReference>
<feature type="signal peptide" evidence="1">
    <location>
        <begin position="1"/>
        <end position="20"/>
    </location>
</feature>
<feature type="chain" id="PRO_5046258218" evidence="1">
    <location>
        <begin position="21"/>
        <end position="189"/>
    </location>
</feature>
<dbReference type="InterPro" id="IPR021782">
    <property type="entry name" value="DUF3347"/>
</dbReference>
<gene>
    <name evidence="3" type="ORF">GCM10023331_19790</name>
</gene>
<evidence type="ECO:0000256" key="1">
    <source>
        <dbReference type="SAM" id="SignalP"/>
    </source>
</evidence>
<proteinExistence type="predicted"/>
<evidence type="ECO:0000259" key="2">
    <source>
        <dbReference type="Pfam" id="PF11827"/>
    </source>
</evidence>
<keyword evidence="1" id="KW-0732">Signal</keyword>
<feature type="domain" description="DUF3347" evidence="2">
    <location>
        <begin position="66"/>
        <end position="143"/>
    </location>
</feature>
<sequence>MKKRTIAVALVMGAAFQLVSCGNTENAKQEEAKQEMHASHAGHDHEAMEEVKEEEAIMLQDAQGAINAYLEVKDALVATDAAKASAAAAKLVTALGEAEEGSEVAMIIADAQFIVDTKDTELQREHFKTLSEYIYLVAKSTEKETALYKQYCPMAFNDTGAYWLSASKEVRNPYFGDKMLKCGMVKEEL</sequence>
<reference evidence="4" key="1">
    <citation type="journal article" date="2019" name="Int. J. Syst. Evol. Microbiol.">
        <title>The Global Catalogue of Microorganisms (GCM) 10K type strain sequencing project: providing services to taxonomists for standard genome sequencing and annotation.</title>
        <authorList>
            <consortium name="The Broad Institute Genomics Platform"/>
            <consortium name="The Broad Institute Genome Sequencing Center for Infectious Disease"/>
            <person name="Wu L."/>
            <person name="Ma J."/>
        </authorList>
    </citation>
    <scope>NUCLEOTIDE SEQUENCE [LARGE SCALE GENOMIC DNA]</scope>
    <source>
        <strain evidence="4">JCM 18326</strain>
    </source>
</reference>
<organism evidence="3 4">
    <name type="scientific">Algivirga pacifica</name>
    <dbReference type="NCBI Taxonomy" id="1162670"/>
    <lineage>
        <taxon>Bacteria</taxon>
        <taxon>Pseudomonadati</taxon>
        <taxon>Bacteroidota</taxon>
        <taxon>Cytophagia</taxon>
        <taxon>Cytophagales</taxon>
        <taxon>Flammeovirgaceae</taxon>
        <taxon>Algivirga</taxon>
    </lineage>
</organism>
<comment type="caution">
    <text evidence="3">The sequence shown here is derived from an EMBL/GenBank/DDBJ whole genome shotgun (WGS) entry which is preliminary data.</text>
</comment>
<accession>A0ABP9D9X0</accession>
<evidence type="ECO:0000313" key="3">
    <source>
        <dbReference type="EMBL" id="GAA4834607.1"/>
    </source>
</evidence>
<dbReference type="RefSeq" id="WP_345371404.1">
    <property type="nucleotide sequence ID" value="NZ_BAABJX010000030.1"/>
</dbReference>
<dbReference type="Pfam" id="PF11827">
    <property type="entry name" value="DUF3347"/>
    <property type="match status" value="1"/>
</dbReference>
<evidence type="ECO:0000313" key="4">
    <source>
        <dbReference type="Proteomes" id="UP001500298"/>
    </source>
</evidence>
<dbReference type="Proteomes" id="UP001500298">
    <property type="component" value="Unassembled WGS sequence"/>
</dbReference>
<protein>
    <submittedName>
        <fullName evidence="3">DUF3347 domain-containing protein</fullName>
    </submittedName>
</protein>
<keyword evidence="4" id="KW-1185">Reference proteome</keyword>
<name>A0ABP9D9X0_9BACT</name>